<evidence type="ECO:0008006" key="3">
    <source>
        <dbReference type="Google" id="ProtNLM"/>
    </source>
</evidence>
<reference evidence="1 2" key="1">
    <citation type="submission" date="2020-08" db="EMBL/GenBank/DDBJ databases">
        <title>Genome sequence of Tessaracoccus defluvii JCM 17540T.</title>
        <authorList>
            <person name="Hyun D.-W."/>
            <person name="Bae J.-W."/>
        </authorList>
    </citation>
    <scope>NUCLEOTIDE SEQUENCE [LARGE SCALE GENOMIC DNA]</scope>
    <source>
        <strain evidence="1 2">JCM 17540</strain>
    </source>
</reference>
<evidence type="ECO:0000313" key="2">
    <source>
        <dbReference type="Proteomes" id="UP000516117"/>
    </source>
</evidence>
<accession>A0A7H0H3G3</accession>
<gene>
    <name evidence="1" type="ORF">H9L22_12495</name>
</gene>
<evidence type="ECO:0000313" key="1">
    <source>
        <dbReference type="EMBL" id="QNP55079.1"/>
    </source>
</evidence>
<keyword evidence="2" id="KW-1185">Reference proteome</keyword>
<dbReference type="Proteomes" id="UP000516117">
    <property type="component" value="Chromosome"/>
</dbReference>
<dbReference type="AlphaFoldDB" id="A0A7H0H3G3"/>
<proteinExistence type="predicted"/>
<protein>
    <recommendedName>
        <fullName evidence="3">Squalene cyclase</fullName>
    </recommendedName>
</protein>
<dbReference type="InterPro" id="IPR008930">
    <property type="entry name" value="Terpenoid_cyclase/PrenylTrfase"/>
</dbReference>
<dbReference type="SUPFAM" id="SSF48239">
    <property type="entry name" value="Terpenoid cyclases/Protein prenyltransferases"/>
    <property type="match status" value="1"/>
</dbReference>
<sequence length="239" mass="26623">MEAVDPELVDWLLDGADPALAWQVERDLADAPEEQWQATRRRVVTEGFGARLLALQGDDGQWAGGAYFPAGFDFDDPGEGQPWTATTWSLNMLREFGVDGAVLAGTAAKLDANSRWEYDNLPYWGGEVDACINAFTLANGAWLGADVTALRDWFPEHQLPDGGWNCEWGEGSRRSSVHSTLNSLKGILDYEGARTPEGRWLQARRHPGAVWFEVDVDAGEPSRWLTFFATRVLRWWPGP</sequence>
<organism evidence="1 2">
    <name type="scientific">Tessaracoccus defluvii</name>
    <dbReference type="NCBI Taxonomy" id="1285901"/>
    <lineage>
        <taxon>Bacteria</taxon>
        <taxon>Bacillati</taxon>
        <taxon>Actinomycetota</taxon>
        <taxon>Actinomycetes</taxon>
        <taxon>Propionibacteriales</taxon>
        <taxon>Propionibacteriaceae</taxon>
        <taxon>Tessaracoccus</taxon>
    </lineage>
</organism>
<name>A0A7H0H3G3_9ACTN</name>
<dbReference type="KEGG" id="tdf:H9L22_12495"/>
<dbReference type="RefSeq" id="WP_187720215.1">
    <property type="nucleotide sequence ID" value="NZ_BAABBL010000007.1"/>
</dbReference>
<dbReference type="EMBL" id="CP060789">
    <property type="protein sequence ID" value="QNP55079.1"/>
    <property type="molecule type" value="Genomic_DNA"/>
</dbReference>